<reference evidence="1" key="2">
    <citation type="submission" date="2023-05" db="EMBL/GenBank/DDBJ databases">
        <authorList>
            <person name="Fouks B."/>
        </authorList>
    </citation>
    <scope>NUCLEOTIDE SEQUENCE</scope>
    <source>
        <strain evidence="1">Stay&amp;Tobe</strain>
        <tissue evidence="1">Testes</tissue>
    </source>
</reference>
<organism evidence="1 2">
    <name type="scientific">Diploptera punctata</name>
    <name type="common">Pacific beetle cockroach</name>
    <dbReference type="NCBI Taxonomy" id="6984"/>
    <lineage>
        <taxon>Eukaryota</taxon>
        <taxon>Metazoa</taxon>
        <taxon>Ecdysozoa</taxon>
        <taxon>Arthropoda</taxon>
        <taxon>Hexapoda</taxon>
        <taxon>Insecta</taxon>
        <taxon>Pterygota</taxon>
        <taxon>Neoptera</taxon>
        <taxon>Polyneoptera</taxon>
        <taxon>Dictyoptera</taxon>
        <taxon>Blattodea</taxon>
        <taxon>Blaberoidea</taxon>
        <taxon>Blaberidae</taxon>
        <taxon>Diplopterinae</taxon>
        <taxon>Diploptera</taxon>
    </lineage>
</organism>
<reference evidence="1" key="1">
    <citation type="journal article" date="2023" name="IScience">
        <title>Live-bearing cockroach genome reveals convergent evolutionary mechanisms linked to viviparity in insects and beyond.</title>
        <authorList>
            <person name="Fouks B."/>
            <person name="Harrison M.C."/>
            <person name="Mikhailova A.A."/>
            <person name="Marchal E."/>
            <person name="English S."/>
            <person name="Carruthers M."/>
            <person name="Jennings E.C."/>
            <person name="Chiamaka E.L."/>
            <person name="Frigard R.A."/>
            <person name="Pippel M."/>
            <person name="Attardo G.M."/>
            <person name="Benoit J.B."/>
            <person name="Bornberg-Bauer E."/>
            <person name="Tobe S.S."/>
        </authorList>
    </citation>
    <scope>NUCLEOTIDE SEQUENCE</scope>
    <source>
        <strain evidence="1">Stay&amp;Tobe</strain>
    </source>
</reference>
<proteinExistence type="predicted"/>
<comment type="caution">
    <text evidence="1">The sequence shown here is derived from an EMBL/GenBank/DDBJ whole genome shotgun (WGS) entry which is preliminary data.</text>
</comment>
<feature type="non-terminal residue" evidence="1">
    <location>
        <position position="57"/>
    </location>
</feature>
<dbReference type="Proteomes" id="UP001233999">
    <property type="component" value="Unassembled WGS sequence"/>
</dbReference>
<feature type="non-terminal residue" evidence="1">
    <location>
        <position position="1"/>
    </location>
</feature>
<dbReference type="EMBL" id="JASPKZ010007195">
    <property type="protein sequence ID" value="KAJ9586171.1"/>
    <property type="molecule type" value="Genomic_DNA"/>
</dbReference>
<gene>
    <name evidence="1" type="ORF">L9F63_020193</name>
</gene>
<keyword evidence="2" id="KW-1185">Reference proteome</keyword>
<sequence length="57" mass="6621">VKYGTLRRRIISAFDLLKYSHPNLSNEDSGLIFSMDYTLKVSEISIDNVHHLETLLR</sequence>
<accession>A0AAD7ZTI3</accession>
<evidence type="ECO:0000313" key="1">
    <source>
        <dbReference type="EMBL" id="KAJ9586171.1"/>
    </source>
</evidence>
<dbReference type="AlphaFoldDB" id="A0AAD7ZTI3"/>
<protein>
    <submittedName>
        <fullName evidence="1">Uncharacterized protein</fullName>
    </submittedName>
</protein>
<name>A0AAD7ZTI3_DIPPU</name>
<evidence type="ECO:0000313" key="2">
    <source>
        <dbReference type="Proteomes" id="UP001233999"/>
    </source>
</evidence>